<name>A0A9X2L1B5_9BACT</name>
<dbReference type="EMBL" id="JANDBC010000001">
    <property type="protein sequence ID" value="MCP9290475.1"/>
    <property type="molecule type" value="Genomic_DNA"/>
</dbReference>
<organism evidence="1 2">
    <name type="scientific">Gracilimonas sediminicola</name>
    <dbReference type="NCBI Taxonomy" id="2952158"/>
    <lineage>
        <taxon>Bacteria</taxon>
        <taxon>Pseudomonadati</taxon>
        <taxon>Balneolota</taxon>
        <taxon>Balneolia</taxon>
        <taxon>Balneolales</taxon>
        <taxon>Balneolaceae</taxon>
        <taxon>Gracilimonas</taxon>
    </lineage>
</organism>
<protein>
    <submittedName>
        <fullName evidence="1">DUF885 domain-containing protein</fullName>
    </submittedName>
</protein>
<dbReference type="PANTHER" id="PTHR33361:SF2">
    <property type="entry name" value="DUF885 DOMAIN-CONTAINING PROTEIN"/>
    <property type="match status" value="1"/>
</dbReference>
<dbReference type="AlphaFoldDB" id="A0A9X2L1B5"/>
<dbReference type="RefSeq" id="WP_255132586.1">
    <property type="nucleotide sequence ID" value="NZ_JANDBC010000001.1"/>
</dbReference>
<dbReference type="PANTHER" id="PTHR33361">
    <property type="entry name" value="GLR0591 PROTEIN"/>
    <property type="match status" value="1"/>
</dbReference>
<sequence>MRTSLLAFFTSLFLCSIQYEIQAQTTFSSIEDAIIVYQEDSGALSRKYSVENSEQYFTRFDDFYTLWLSYLDEINFRELAHPDKVDFLLFKNDLERSLYFLQADRQRFNEVSERIPAKNGMMDFITERRSGTSLDGKEVATRFNNWHSETATLLNELEQTLKLSKQQAGLVAGIIEERREAITEAYEFYYGYDPDFTWWVEKPYAALTASLEEYEKALAQHYNQKPEDDDGSGIIGNPIGEDEIIRRLGFEMISYTPQELIDIANEQYAWTYNEMLKASRELGYGDDWKAALEYVKTTHVPAGEQPPLVKDLADEAVTFLEERDLLTIPPLAKETWRMVMLSPEWQKIAPFFLGGEVVRIAYPTNTMTHEEKMMSMRGNNPHFSKAVVHHELIPGHHLQQFMNRRYETHRRMFRTPFWTEGWALYWEFVLWEKDFPDNPEDKIGMLYWRMHRAARIVFSLNYHLGNWSPQECIDYLVDKVGHEYANAEAEVRRSFEGNYGPLYQIAYMVGAMQFYSLRQELVESGQMTEKEFHDTILQNNSIPVAMVKALLTNQELDKDFKSTWKFGDYIEGMK</sequence>
<dbReference type="Pfam" id="PF05960">
    <property type="entry name" value="DUF885"/>
    <property type="match status" value="1"/>
</dbReference>
<accession>A0A9X2L1B5</accession>
<reference evidence="1" key="1">
    <citation type="submission" date="2022-06" db="EMBL/GenBank/DDBJ databases">
        <title>Gracilimonas sp. CAU 1638 isolated from sea sediment.</title>
        <authorList>
            <person name="Kim W."/>
        </authorList>
    </citation>
    <scope>NUCLEOTIDE SEQUENCE</scope>
    <source>
        <strain evidence="1">CAU 1638</strain>
    </source>
</reference>
<dbReference type="Proteomes" id="UP001139125">
    <property type="component" value="Unassembled WGS sequence"/>
</dbReference>
<evidence type="ECO:0000313" key="2">
    <source>
        <dbReference type="Proteomes" id="UP001139125"/>
    </source>
</evidence>
<gene>
    <name evidence="1" type="ORF">NM125_02630</name>
</gene>
<keyword evidence="2" id="KW-1185">Reference proteome</keyword>
<dbReference type="InterPro" id="IPR010281">
    <property type="entry name" value="DUF885"/>
</dbReference>
<comment type="caution">
    <text evidence="1">The sequence shown here is derived from an EMBL/GenBank/DDBJ whole genome shotgun (WGS) entry which is preliminary data.</text>
</comment>
<evidence type="ECO:0000313" key="1">
    <source>
        <dbReference type="EMBL" id="MCP9290475.1"/>
    </source>
</evidence>
<proteinExistence type="predicted"/>